<evidence type="ECO:0000256" key="2">
    <source>
        <dbReference type="SAM" id="SignalP"/>
    </source>
</evidence>
<reference evidence="4 5" key="1">
    <citation type="submission" date="2024-10" db="EMBL/GenBank/DDBJ databases">
        <title>The Natural Products Discovery Center: Release of the First 8490 Sequenced Strains for Exploring Actinobacteria Biosynthetic Diversity.</title>
        <authorList>
            <person name="Kalkreuter E."/>
            <person name="Kautsar S.A."/>
            <person name="Yang D."/>
            <person name="Bader C.D."/>
            <person name="Teijaro C.N."/>
            <person name="Fluegel L."/>
            <person name="Davis C.M."/>
            <person name="Simpson J.R."/>
            <person name="Lauterbach L."/>
            <person name="Steele A.D."/>
            <person name="Gui C."/>
            <person name="Meng S."/>
            <person name="Li G."/>
            <person name="Viehrig K."/>
            <person name="Ye F."/>
            <person name="Su P."/>
            <person name="Kiefer A.F."/>
            <person name="Nichols A."/>
            <person name="Cepeda A.J."/>
            <person name="Yan W."/>
            <person name="Fan B."/>
            <person name="Jiang Y."/>
            <person name="Adhikari A."/>
            <person name="Zheng C.-J."/>
            <person name="Schuster L."/>
            <person name="Cowan T.M."/>
            <person name="Smanski M.J."/>
            <person name="Chevrette M.G."/>
            <person name="De Carvalho L.P.S."/>
            <person name="Shen B."/>
        </authorList>
    </citation>
    <scope>NUCLEOTIDE SEQUENCE [LARGE SCALE GENOMIC DNA]</scope>
    <source>
        <strain evidence="4 5">NPDC002593</strain>
    </source>
</reference>
<feature type="chain" id="PRO_5046048344" evidence="2">
    <location>
        <begin position="29"/>
        <end position="540"/>
    </location>
</feature>
<feature type="domain" description="Predicted membrane protein YciQ-like C-terminal" evidence="3">
    <location>
        <begin position="275"/>
        <end position="489"/>
    </location>
</feature>
<comment type="caution">
    <text evidence="4">The sequence shown here is derived from an EMBL/GenBank/DDBJ whole genome shotgun (WGS) entry which is preliminary data.</text>
</comment>
<keyword evidence="1" id="KW-0812">Transmembrane</keyword>
<gene>
    <name evidence="4" type="ORF">ACFYXQ_09775</name>
</gene>
<dbReference type="RefSeq" id="WP_387403214.1">
    <property type="nucleotide sequence ID" value="NZ_JBIAQY010000003.1"/>
</dbReference>
<accession>A0ABW6RVL4</accession>
<evidence type="ECO:0000256" key="1">
    <source>
        <dbReference type="SAM" id="Phobius"/>
    </source>
</evidence>
<name>A0ABW6RVL4_9NOCA</name>
<dbReference type="Proteomes" id="UP001601992">
    <property type="component" value="Unassembled WGS sequence"/>
</dbReference>
<organism evidence="4 5">
    <name type="scientific">Nocardia jiangxiensis</name>
    <dbReference type="NCBI Taxonomy" id="282685"/>
    <lineage>
        <taxon>Bacteria</taxon>
        <taxon>Bacillati</taxon>
        <taxon>Actinomycetota</taxon>
        <taxon>Actinomycetes</taxon>
        <taxon>Mycobacteriales</taxon>
        <taxon>Nocardiaceae</taxon>
        <taxon>Nocardia</taxon>
    </lineage>
</organism>
<keyword evidence="5" id="KW-1185">Reference proteome</keyword>
<evidence type="ECO:0000313" key="5">
    <source>
        <dbReference type="Proteomes" id="UP001601992"/>
    </source>
</evidence>
<keyword evidence="2" id="KW-0732">Signal</keyword>
<feature type="transmembrane region" description="Helical" evidence="1">
    <location>
        <begin position="386"/>
        <end position="407"/>
    </location>
</feature>
<evidence type="ECO:0000313" key="4">
    <source>
        <dbReference type="EMBL" id="MFF3568053.1"/>
    </source>
</evidence>
<keyword evidence="1" id="KW-1133">Transmembrane helix</keyword>
<feature type="transmembrane region" description="Helical" evidence="1">
    <location>
        <begin position="225"/>
        <end position="245"/>
    </location>
</feature>
<dbReference type="Pfam" id="PF20990">
    <property type="entry name" value="DUF2207_C"/>
    <property type="match status" value="1"/>
</dbReference>
<keyword evidence="1" id="KW-0472">Membrane</keyword>
<feature type="signal peptide" evidence="2">
    <location>
        <begin position="1"/>
        <end position="28"/>
    </location>
</feature>
<sequence>MLIFRGGALGALMLVLAGMLLTAPAAQAQAPADGVAIQADVKLSRDGNLEVAEKVTVPQGGKFQMALPLRVALGDKGGERRFKISDISSTGPGSAKVSGELFTVDAPAGTSSFKYTVHNTVSDAPGTQIFRWTGVLQSDVASFDATLISPSYRMGIIDCKVGPQASTHTCNASVEPDGVMMLQEKGLHKGDIVDVTLQLPPGTVPANADITDGSSRGPFSITAPVLIAFGVLIVALIALAGYVLWSRRQDAAALGGAEVVDPVQRKGSKAQFVSPDGVLPGEAGLLLDNSVDAADLASTVVDLAVRRYIWVAPVSDSDWRITRLNPADAQLREFEREIYRAILPEGAESALLSELRGRAAGESARAALRADALAHGILIDRKRRGLTFWLGVILLFVGLAATVGLAISGGYALVGIAIGLGGVATLLLPTYLPARTPAGRTLAGRVRGLQRGLETMQVELVPPAEREQVFSRGLPYTVIGARSDNWIRTFREIDLSADREPGLYWFGGFEQDRDLSRFAGHFPYFITAVEGLFATNGPAR</sequence>
<proteinExistence type="predicted"/>
<evidence type="ECO:0000259" key="3">
    <source>
        <dbReference type="Pfam" id="PF20990"/>
    </source>
</evidence>
<feature type="transmembrane region" description="Helical" evidence="1">
    <location>
        <begin position="413"/>
        <end position="432"/>
    </location>
</feature>
<dbReference type="InterPro" id="IPR048389">
    <property type="entry name" value="YciQ-like_C"/>
</dbReference>
<dbReference type="EMBL" id="JBIAQY010000003">
    <property type="protein sequence ID" value="MFF3568053.1"/>
    <property type="molecule type" value="Genomic_DNA"/>
</dbReference>
<protein>
    <submittedName>
        <fullName evidence="4">DUF2207 family protein</fullName>
    </submittedName>
</protein>